<dbReference type="NCBIfam" id="TIGR00229">
    <property type="entry name" value="sensory_box"/>
    <property type="match status" value="1"/>
</dbReference>
<dbReference type="Pfam" id="PF08448">
    <property type="entry name" value="PAS_4"/>
    <property type="match status" value="1"/>
</dbReference>
<accession>A0A7Y2EBU4</accession>
<dbReference type="InterPro" id="IPR036097">
    <property type="entry name" value="HisK_dim/P_sf"/>
</dbReference>
<dbReference type="Pfam" id="PF13188">
    <property type="entry name" value="PAS_8"/>
    <property type="match status" value="1"/>
</dbReference>
<dbReference type="InterPro" id="IPR004358">
    <property type="entry name" value="Sig_transdc_His_kin-like_C"/>
</dbReference>
<evidence type="ECO:0000256" key="5">
    <source>
        <dbReference type="ARBA" id="ARBA00022741"/>
    </source>
</evidence>
<evidence type="ECO:0000256" key="6">
    <source>
        <dbReference type="ARBA" id="ARBA00022777"/>
    </source>
</evidence>
<organism evidence="12 13">
    <name type="scientific">Eiseniibacteriota bacterium</name>
    <dbReference type="NCBI Taxonomy" id="2212470"/>
    <lineage>
        <taxon>Bacteria</taxon>
        <taxon>Candidatus Eiseniibacteriota</taxon>
    </lineage>
</organism>
<dbReference type="SMART" id="SM00091">
    <property type="entry name" value="PAS"/>
    <property type="match status" value="2"/>
</dbReference>
<comment type="caution">
    <text evidence="12">The sequence shown here is derived from an EMBL/GenBank/DDBJ whole genome shotgun (WGS) entry which is preliminary data.</text>
</comment>
<evidence type="ECO:0000256" key="4">
    <source>
        <dbReference type="ARBA" id="ARBA00022679"/>
    </source>
</evidence>
<dbReference type="GO" id="GO:0000155">
    <property type="term" value="F:phosphorelay sensor kinase activity"/>
    <property type="evidence" value="ECO:0007669"/>
    <property type="project" value="InterPro"/>
</dbReference>
<evidence type="ECO:0000256" key="2">
    <source>
        <dbReference type="ARBA" id="ARBA00012438"/>
    </source>
</evidence>
<dbReference type="PRINTS" id="PR00344">
    <property type="entry name" value="BCTRLSENSOR"/>
</dbReference>
<feature type="coiled-coil region" evidence="9">
    <location>
        <begin position="125"/>
        <end position="152"/>
    </location>
</feature>
<evidence type="ECO:0000259" key="11">
    <source>
        <dbReference type="PROSITE" id="PS50112"/>
    </source>
</evidence>
<dbReference type="Gene3D" id="3.30.565.10">
    <property type="entry name" value="Histidine kinase-like ATPase, C-terminal domain"/>
    <property type="match status" value="1"/>
</dbReference>
<feature type="domain" description="PAS" evidence="11">
    <location>
        <begin position="299"/>
        <end position="354"/>
    </location>
</feature>
<dbReference type="PANTHER" id="PTHR43065">
    <property type="entry name" value="SENSOR HISTIDINE KINASE"/>
    <property type="match status" value="1"/>
</dbReference>
<dbReference type="SUPFAM" id="SSF47384">
    <property type="entry name" value="Homodimeric domain of signal transducing histidine kinase"/>
    <property type="match status" value="1"/>
</dbReference>
<dbReference type="EC" id="2.7.13.3" evidence="2"/>
<dbReference type="InterPro" id="IPR003594">
    <property type="entry name" value="HATPase_dom"/>
</dbReference>
<dbReference type="SMART" id="SM00387">
    <property type="entry name" value="HATPase_c"/>
    <property type="match status" value="1"/>
</dbReference>
<dbReference type="Proteomes" id="UP000547674">
    <property type="component" value="Unassembled WGS sequence"/>
</dbReference>
<keyword evidence="7" id="KW-0067">ATP-binding</keyword>
<dbReference type="AlphaFoldDB" id="A0A7Y2EBU4"/>
<keyword evidence="4" id="KW-0808">Transferase</keyword>
<sequence>MQPNSELYRASARPFEAILASDCPKSLMEAGLHRAAALTGANESYWWSELDDRPVQVTRLRILDGEAVLDTLVDGAELLCVENVVRKNPNALYWKHPHQGLHWHRVSAKNSPSHLVVLSDKPSLAESVQEQLQELLALIHLKESNLQSLENAEDQQRQFNRWFETMDSQIRVLERERQKLAGLVHKSDGGAAVLGSDLRFRWVNPVISENFGAKGNPASMIGSHCNAICESEDGPCERCPVKQVVETGKVVHQERTRQLAGEKRYFYVSAFPIRSPEGNVDEILTTVQDLTDLETLRKSEARYQTLFERSTDAILIADTQSLQILMANPQAQALMNLSESSLVETSLLDIHPEDARESMAGHYRNLAYGGKLNDLEMEVLGSDGTQLTCNASGTLFDLDEKRVIFVEYRDVTQIRKLQGELARADHLITLGTMNAGIAHEFKNRLAPLRAFAQLVTQDSTTLKRVQKFGPMIIREVDRLGALVRDVLDYARPQSPDPGLVAVNPLLAGLVEELGEEFLTTSGNSDVQIKTQFDIPDDLCVFLDAEQIRRAFINIFKNSFEALEKSEGSDPELLISCSEQNEQLVIAFHDNGTGIKDTDQSRVFDPFFTTKGTKGTGLGMCIVKSLVETNDGQIQIDSEWGKGTEVEMQFPICRHSARTAA</sequence>
<dbReference type="InterPro" id="IPR003661">
    <property type="entry name" value="HisK_dim/P_dom"/>
</dbReference>
<dbReference type="SUPFAM" id="SSF55874">
    <property type="entry name" value="ATPase domain of HSP90 chaperone/DNA topoisomerase II/histidine kinase"/>
    <property type="match status" value="1"/>
</dbReference>
<dbReference type="InterPro" id="IPR013656">
    <property type="entry name" value="PAS_4"/>
</dbReference>
<keyword evidence="8" id="KW-0902">Two-component regulatory system</keyword>
<evidence type="ECO:0000259" key="10">
    <source>
        <dbReference type="PROSITE" id="PS50109"/>
    </source>
</evidence>
<dbReference type="InterPro" id="IPR000014">
    <property type="entry name" value="PAS"/>
</dbReference>
<evidence type="ECO:0000256" key="7">
    <source>
        <dbReference type="ARBA" id="ARBA00022840"/>
    </source>
</evidence>
<dbReference type="CDD" id="cd00082">
    <property type="entry name" value="HisKA"/>
    <property type="match status" value="1"/>
</dbReference>
<dbReference type="CDD" id="cd00130">
    <property type="entry name" value="PAS"/>
    <property type="match status" value="2"/>
</dbReference>
<name>A0A7Y2EBU4_UNCEI</name>
<keyword evidence="9" id="KW-0175">Coiled coil</keyword>
<dbReference type="Gene3D" id="1.10.287.130">
    <property type="match status" value="1"/>
</dbReference>
<evidence type="ECO:0000313" key="13">
    <source>
        <dbReference type="Proteomes" id="UP000547674"/>
    </source>
</evidence>
<dbReference type="PROSITE" id="PS50112">
    <property type="entry name" value="PAS"/>
    <property type="match status" value="1"/>
</dbReference>
<dbReference type="SUPFAM" id="SSF55785">
    <property type="entry name" value="PYP-like sensor domain (PAS domain)"/>
    <property type="match status" value="2"/>
</dbReference>
<keyword evidence="3" id="KW-0597">Phosphoprotein</keyword>
<proteinExistence type="predicted"/>
<dbReference type="InterPro" id="IPR036890">
    <property type="entry name" value="HATPase_C_sf"/>
</dbReference>
<feature type="domain" description="Histidine kinase" evidence="10">
    <location>
        <begin position="436"/>
        <end position="653"/>
    </location>
</feature>
<dbReference type="Pfam" id="PF02518">
    <property type="entry name" value="HATPase_c"/>
    <property type="match status" value="1"/>
</dbReference>
<evidence type="ECO:0000256" key="1">
    <source>
        <dbReference type="ARBA" id="ARBA00000085"/>
    </source>
</evidence>
<dbReference type="SMART" id="SM00388">
    <property type="entry name" value="HisKA"/>
    <property type="match status" value="1"/>
</dbReference>
<dbReference type="PROSITE" id="PS50109">
    <property type="entry name" value="HIS_KIN"/>
    <property type="match status" value="1"/>
</dbReference>
<evidence type="ECO:0000256" key="9">
    <source>
        <dbReference type="SAM" id="Coils"/>
    </source>
</evidence>
<protein>
    <recommendedName>
        <fullName evidence="2">histidine kinase</fullName>
        <ecNumber evidence="2">2.7.13.3</ecNumber>
    </recommendedName>
</protein>
<keyword evidence="6" id="KW-0418">Kinase</keyword>
<dbReference type="EMBL" id="JABDJR010000393">
    <property type="protein sequence ID" value="NNF07065.1"/>
    <property type="molecule type" value="Genomic_DNA"/>
</dbReference>
<reference evidence="12 13" key="1">
    <citation type="submission" date="2020-03" db="EMBL/GenBank/DDBJ databases">
        <title>Metabolic flexibility allows generalist bacteria to become dominant in a frequently disturbed ecosystem.</title>
        <authorList>
            <person name="Chen Y.-J."/>
            <person name="Leung P.M."/>
            <person name="Bay S.K."/>
            <person name="Hugenholtz P."/>
            <person name="Kessler A.J."/>
            <person name="Shelley G."/>
            <person name="Waite D.W."/>
            <person name="Cook P.L."/>
            <person name="Greening C."/>
        </authorList>
    </citation>
    <scope>NUCLEOTIDE SEQUENCE [LARGE SCALE GENOMIC DNA]</scope>
    <source>
        <strain evidence="12">SS_bin_28</strain>
    </source>
</reference>
<evidence type="ECO:0000256" key="3">
    <source>
        <dbReference type="ARBA" id="ARBA00022553"/>
    </source>
</evidence>
<evidence type="ECO:0000313" key="12">
    <source>
        <dbReference type="EMBL" id="NNF07065.1"/>
    </source>
</evidence>
<dbReference type="InterPro" id="IPR005467">
    <property type="entry name" value="His_kinase_dom"/>
</dbReference>
<dbReference type="Gene3D" id="3.30.450.20">
    <property type="entry name" value="PAS domain"/>
    <property type="match status" value="2"/>
</dbReference>
<dbReference type="InterPro" id="IPR035965">
    <property type="entry name" value="PAS-like_dom_sf"/>
</dbReference>
<evidence type="ECO:0000256" key="8">
    <source>
        <dbReference type="ARBA" id="ARBA00023012"/>
    </source>
</evidence>
<dbReference type="GO" id="GO:0005524">
    <property type="term" value="F:ATP binding"/>
    <property type="evidence" value="ECO:0007669"/>
    <property type="project" value="UniProtKB-KW"/>
</dbReference>
<comment type="catalytic activity">
    <reaction evidence="1">
        <text>ATP + protein L-histidine = ADP + protein N-phospho-L-histidine.</text>
        <dbReference type="EC" id="2.7.13.3"/>
    </reaction>
</comment>
<keyword evidence="5" id="KW-0547">Nucleotide-binding</keyword>
<dbReference type="Pfam" id="PF00512">
    <property type="entry name" value="HisKA"/>
    <property type="match status" value="1"/>
</dbReference>
<dbReference type="PANTHER" id="PTHR43065:SF10">
    <property type="entry name" value="PEROXIDE STRESS-ACTIVATED HISTIDINE KINASE MAK3"/>
    <property type="match status" value="1"/>
</dbReference>
<gene>
    <name evidence="12" type="ORF">HKN21_09915</name>
</gene>